<gene>
    <name evidence="2" type="ORF">B0H16DRAFT_1791243</name>
</gene>
<comment type="caution">
    <text evidence="2">The sequence shown here is derived from an EMBL/GenBank/DDBJ whole genome shotgun (WGS) entry which is preliminary data.</text>
</comment>
<keyword evidence="3" id="KW-1185">Reference proteome</keyword>
<reference evidence="2" key="1">
    <citation type="submission" date="2023-03" db="EMBL/GenBank/DDBJ databases">
        <title>Massive genome expansion in bonnet fungi (Mycena s.s.) driven by repeated elements and novel gene families across ecological guilds.</title>
        <authorList>
            <consortium name="Lawrence Berkeley National Laboratory"/>
            <person name="Harder C.B."/>
            <person name="Miyauchi S."/>
            <person name="Viragh M."/>
            <person name="Kuo A."/>
            <person name="Thoen E."/>
            <person name="Andreopoulos B."/>
            <person name="Lu D."/>
            <person name="Skrede I."/>
            <person name="Drula E."/>
            <person name="Henrissat B."/>
            <person name="Morin E."/>
            <person name="Kohler A."/>
            <person name="Barry K."/>
            <person name="LaButti K."/>
            <person name="Morin E."/>
            <person name="Salamov A."/>
            <person name="Lipzen A."/>
            <person name="Mereny Z."/>
            <person name="Hegedus B."/>
            <person name="Baldrian P."/>
            <person name="Stursova M."/>
            <person name="Weitz H."/>
            <person name="Taylor A."/>
            <person name="Grigoriev I.V."/>
            <person name="Nagy L.G."/>
            <person name="Martin F."/>
            <person name="Kauserud H."/>
        </authorList>
    </citation>
    <scope>NUCLEOTIDE SEQUENCE</scope>
    <source>
        <strain evidence="2">CBHHK182m</strain>
    </source>
</reference>
<feature type="region of interest" description="Disordered" evidence="1">
    <location>
        <begin position="115"/>
        <end position="219"/>
    </location>
</feature>
<organism evidence="2 3">
    <name type="scientific">Mycena metata</name>
    <dbReference type="NCBI Taxonomy" id="1033252"/>
    <lineage>
        <taxon>Eukaryota</taxon>
        <taxon>Fungi</taxon>
        <taxon>Dikarya</taxon>
        <taxon>Basidiomycota</taxon>
        <taxon>Agaricomycotina</taxon>
        <taxon>Agaricomycetes</taxon>
        <taxon>Agaricomycetidae</taxon>
        <taxon>Agaricales</taxon>
        <taxon>Marasmiineae</taxon>
        <taxon>Mycenaceae</taxon>
        <taxon>Mycena</taxon>
    </lineage>
</organism>
<dbReference type="EMBL" id="JARKIB010000023">
    <property type="protein sequence ID" value="KAJ7766799.1"/>
    <property type="molecule type" value="Genomic_DNA"/>
</dbReference>
<evidence type="ECO:0000313" key="2">
    <source>
        <dbReference type="EMBL" id="KAJ7766799.1"/>
    </source>
</evidence>
<name>A0AAD7JKH6_9AGAR</name>
<dbReference type="Proteomes" id="UP001215598">
    <property type="component" value="Unassembled WGS sequence"/>
</dbReference>
<evidence type="ECO:0000313" key="3">
    <source>
        <dbReference type="Proteomes" id="UP001215598"/>
    </source>
</evidence>
<protein>
    <submittedName>
        <fullName evidence="2">Uncharacterized protein</fullName>
    </submittedName>
</protein>
<sequence length="219" mass="23186">MWRMYTDDRDATIHSSGTPATLTFDEQTAQISLISLAGSYMLQVLFRTLIYHRTISPTRLPLYFSNFTGLGRNPSYAQGAGGPALQFLPIDGSNSTFSAAAVVVGICGVGGPPQWTNSSQAPPPVVSPADECSPFSRSSSRAASLDSQRGSRANRPRNIGTRSEAGVPSTRSPIIRWIATMRGLGGGDGGDWRSSNSRGDIDKKGGRGLPVPRTTGALV</sequence>
<proteinExistence type="predicted"/>
<evidence type="ECO:0000256" key="1">
    <source>
        <dbReference type="SAM" id="MobiDB-lite"/>
    </source>
</evidence>
<dbReference type="AlphaFoldDB" id="A0AAD7JKH6"/>
<accession>A0AAD7JKH6</accession>